<evidence type="ECO:0000256" key="2">
    <source>
        <dbReference type="ARBA" id="ARBA00006727"/>
    </source>
</evidence>
<feature type="region of interest" description="Disordered" evidence="4">
    <location>
        <begin position="1"/>
        <end position="54"/>
    </location>
</feature>
<dbReference type="Gene3D" id="1.20.1250.20">
    <property type="entry name" value="MFS general substrate transporter like domains"/>
    <property type="match status" value="2"/>
</dbReference>
<dbReference type="InterPro" id="IPR050327">
    <property type="entry name" value="Proton-linked_MCT"/>
</dbReference>
<evidence type="ECO:0000259" key="6">
    <source>
        <dbReference type="PROSITE" id="PS50850"/>
    </source>
</evidence>
<dbReference type="PROSITE" id="PS50850">
    <property type="entry name" value="MFS"/>
    <property type="match status" value="1"/>
</dbReference>
<dbReference type="InterPro" id="IPR020846">
    <property type="entry name" value="MFS_dom"/>
</dbReference>
<dbReference type="PANTHER" id="PTHR11360:SF305">
    <property type="entry name" value="MAJOR FACILITATOR SUPERFAMILY (MFS) PROFILE DOMAIN-CONTAINING PROTEIN"/>
    <property type="match status" value="1"/>
</dbReference>
<feature type="compositionally biased region" description="Polar residues" evidence="4">
    <location>
        <begin position="27"/>
        <end position="38"/>
    </location>
</feature>
<organism evidence="7 8">
    <name type="scientific">Fusarium fujikuroi</name>
    <name type="common">Bakanae and foot rot disease fungus</name>
    <name type="synonym">Gibberella fujikuroi</name>
    <dbReference type="NCBI Taxonomy" id="5127"/>
    <lineage>
        <taxon>Eukaryota</taxon>
        <taxon>Fungi</taxon>
        <taxon>Dikarya</taxon>
        <taxon>Ascomycota</taxon>
        <taxon>Pezizomycotina</taxon>
        <taxon>Sordariomycetes</taxon>
        <taxon>Hypocreomycetidae</taxon>
        <taxon>Hypocreales</taxon>
        <taxon>Nectriaceae</taxon>
        <taxon>Fusarium</taxon>
        <taxon>Fusarium fujikuroi species complex</taxon>
    </lineage>
</organism>
<proteinExistence type="inferred from homology"/>
<evidence type="ECO:0000256" key="5">
    <source>
        <dbReference type="SAM" id="Phobius"/>
    </source>
</evidence>
<evidence type="ECO:0000313" key="8">
    <source>
        <dbReference type="Proteomes" id="UP000760494"/>
    </source>
</evidence>
<feature type="transmembrane region" description="Helical" evidence="5">
    <location>
        <begin position="391"/>
        <end position="414"/>
    </location>
</feature>
<dbReference type="Pfam" id="PF07690">
    <property type="entry name" value="MFS_1"/>
    <property type="match status" value="1"/>
</dbReference>
<feature type="transmembrane region" description="Helical" evidence="5">
    <location>
        <begin position="155"/>
        <end position="176"/>
    </location>
</feature>
<evidence type="ECO:0000256" key="1">
    <source>
        <dbReference type="ARBA" id="ARBA00004141"/>
    </source>
</evidence>
<comment type="caution">
    <text evidence="7">The sequence shown here is derived from an EMBL/GenBank/DDBJ whole genome shotgun (WGS) entry which is preliminary data.</text>
</comment>
<feature type="transmembrane region" description="Helical" evidence="5">
    <location>
        <begin position="426"/>
        <end position="448"/>
    </location>
</feature>
<feature type="compositionally biased region" description="Polar residues" evidence="4">
    <location>
        <begin position="1"/>
        <end position="19"/>
    </location>
</feature>
<keyword evidence="5" id="KW-0472">Membrane</keyword>
<feature type="transmembrane region" description="Helical" evidence="5">
    <location>
        <begin position="295"/>
        <end position="316"/>
    </location>
</feature>
<keyword evidence="5" id="KW-1133">Transmembrane helix</keyword>
<keyword evidence="5" id="KW-0812">Transmembrane</keyword>
<dbReference type="PANTHER" id="PTHR11360">
    <property type="entry name" value="MONOCARBOXYLATE TRANSPORTER"/>
    <property type="match status" value="1"/>
</dbReference>
<gene>
    <name evidence="7" type="ORF">C2S_5315</name>
</gene>
<dbReference type="GO" id="GO:0022857">
    <property type="term" value="F:transmembrane transporter activity"/>
    <property type="evidence" value="ECO:0007669"/>
    <property type="project" value="InterPro"/>
</dbReference>
<name>A0A9Q9RHV9_FUSFU</name>
<dbReference type="InterPro" id="IPR036259">
    <property type="entry name" value="MFS_trans_sf"/>
</dbReference>
<dbReference type="EMBL" id="CABFJX010000113">
    <property type="protein sequence ID" value="VTT64218.1"/>
    <property type="molecule type" value="Genomic_DNA"/>
</dbReference>
<keyword evidence="3" id="KW-0325">Glycoprotein</keyword>
<dbReference type="SUPFAM" id="SSF103473">
    <property type="entry name" value="MFS general substrate transporter"/>
    <property type="match status" value="1"/>
</dbReference>
<comment type="subcellular location">
    <subcellularLocation>
        <location evidence="1">Membrane</location>
        <topology evidence="1">Multi-pass membrane protein</topology>
    </subcellularLocation>
</comment>
<evidence type="ECO:0000313" key="7">
    <source>
        <dbReference type="EMBL" id="VTT64218.1"/>
    </source>
</evidence>
<feature type="transmembrane region" description="Helical" evidence="5">
    <location>
        <begin position="60"/>
        <end position="79"/>
    </location>
</feature>
<feature type="transmembrane region" description="Helical" evidence="5">
    <location>
        <begin position="353"/>
        <end position="379"/>
    </location>
</feature>
<feature type="transmembrane region" description="Helical" evidence="5">
    <location>
        <begin position="221"/>
        <end position="242"/>
    </location>
</feature>
<feature type="transmembrane region" description="Helical" evidence="5">
    <location>
        <begin position="328"/>
        <end position="347"/>
    </location>
</feature>
<feature type="domain" description="Major facilitator superfamily (MFS) profile" evidence="6">
    <location>
        <begin position="62"/>
        <end position="450"/>
    </location>
</feature>
<dbReference type="InterPro" id="IPR011701">
    <property type="entry name" value="MFS"/>
</dbReference>
<feature type="transmembrane region" description="Helical" evidence="5">
    <location>
        <begin position="188"/>
        <end position="209"/>
    </location>
</feature>
<dbReference type="GO" id="GO:0016020">
    <property type="term" value="C:membrane"/>
    <property type="evidence" value="ECO:0007669"/>
    <property type="project" value="UniProtKB-SubCell"/>
</dbReference>
<feature type="transmembrane region" description="Helical" evidence="5">
    <location>
        <begin position="263"/>
        <end position="283"/>
    </location>
</feature>
<feature type="compositionally biased region" description="Basic and acidic residues" evidence="4">
    <location>
        <begin position="597"/>
        <end position="630"/>
    </location>
</feature>
<dbReference type="Proteomes" id="UP000760494">
    <property type="component" value="Unassembled WGS sequence"/>
</dbReference>
<feature type="transmembrane region" description="Helical" evidence="5">
    <location>
        <begin position="99"/>
        <end position="119"/>
    </location>
</feature>
<feature type="compositionally biased region" description="Basic and acidic residues" evidence="4">
    <location>
        <begin position="39"/>
        <end position="49"/>
    </location>
</feature>
<evidence type="ECO:0000256" key="3">
    <source>
        <dbReference type="ARBA" id="ARBA00023180"/>
    </source>
</evidence>
<feature type="region of interest" description="Disordered" evidence="4">
    <location>
        <begin position="551"/>
        <end position="630"/>
    </location>
</feature>
<reference evidence="7" key="1">
    <citation type="submission" date="2019-05" db="EMBL/GenBank/DDBJ databases">
        <authorList>
            <person name="Piombo E."/>
        </authorList>
    </citation>
    <scope>NUCLEOTIDE SEQUENCE</scope>
    <source>
        <strain evidence="7">C2S</strain>
    </source>
</reference>
<evidence type="ECO:0000256" key="4">
    <source>
        <dbReference type="SAM" id="MobiDB-lite"/>
    </source>
</evidence>
<sequence length="630" mass="67404">MATNTIAQSVTTSSMNPSRQGDAMEMSSLSQSPFNTDENTARNEEEPPEHATSAIPDGGYGWTIVASCFILLFWINGYTTAWGVLQAAIVQSPRLHTNIRTITFVGSLYMACMVAFGLISVRLSREYGIRITSVVATIFFGSGLIITSFTLEHLAGLFCIAGLLVGLSTSLLYTATNTMPTQWFSRRLGTANGIVKAGGGVGATVLPLATQAMIDKVGLQWTFRILGASILVTGIPCAFLLTELRRGGATSRFDWSQLKSMPFLTLTMSGAVGVFALFVPPFFLPVFARSIGLSASTGAGLVAGFGASTAVGRLFGGWICDRMGAFNSLALAALINSVSMLAIWPVSSSLPPLFAFAIINGCANGSFFVALPTAVAALAPGSAAASISLMTSFWTPGYLMGAPLAGILIDAAGASEASSIEPYRAAIFYAAGVGSAATFLIVVSRLILSDAAPSLMELSWLQNLNLLLTRITGICYQTSDWRKSVIDEAKHTLLCLADRRQLTGGRRVVTKEHLTRALYYFDVRMLLADVDDDHEGPPRCDFFRDFYNDCTNGAPEDPQPPSDNQPSATSLISPKPKTETQNPPSPATAIIAGTKRRASDDLRDERSKRIAPREPRASDRRCRDSLFGRD</sequence>
<accession>A0A9Q9RHV9</accession>
<comment type="similarity">
    <text evidence="2">Belongs to the major facilitator superfamily. Monocarboxylate porter (TC 2.A.1.13) family.</text>
</comment>
<protein>
    <recommendedName>
        <fullName evidence="6">Major facilitator superfamily (MFS) profile domain-containing protein</fullName>
    </recommendedName>
</protein>
<feature type="transmembrane region" description="Helical" evidence="5">
    <location>
        <begin position="131"/>
        <end position="149"/>
    </location>
</feature>
<dbReference type="AlphaFoldDB" id="A0A9Q9RHV9"/>